<dbReference type="RefSeq" id="WP_140453401.1">
    <property type="nucleotide sequence ID" value="NZ_VFRP01000004.1"/>
</dbReference>
<gene>
    <name evidence="3" type="ORF">FJM51_06965</name>
</gene>
<protein>
    <submittedName>
        <fullName evidence="3">Uncharacterized protein</fullName>
    </submittedName>
</protein>
<feature type="chain" id="PRO_5021328405" evidence="2">
    <location>
        <begin position="30"/>
        <end position="217"/>
    </location>
</feature>
<feature type="transmembrane region" description="Helical" evidence="1">
    <location>
        <begin position="77"/>
        <end position="100"/>
    </location>
</feature>
<dbReference type="EMBL" id="VFRP01000004">
    <property type="protein sequence ID" value="TPE52159.1"/>
    <property type="molecule type" value="Genomic_DNA"/>
</dbReference>
<dbReference type="AlphaFoldDB" id="A0A501WRS5"/>
<evidence type="ECO:0000313" key="3">
    <source>
        <dbReference type="EMBL" id="TPE52159.1"/>
    </source>
</evidence>
<evidence type="ECO:0000256" key="1">
    <source>
        <dbReference type="SAM" id="Phobius"/>
    </source>
</evidence>
<keyword evidence="1" id="KW-1133">Transmembrane helix</keyword>
<dbReference type="Proteomes" id="UP000319255">
    <property type="component" value="Unassembled WGS sequence"/>
</dbReference>
<keyword evidence="1" id="KW-0812">Transmembrane</keyword>
<organism evidence="3 4">
    <name type="scientific">Amaricoccus solimangrovi</name>
    <dbReference type="NCBI Taxonomy" id="2589815"/>
    <lineage>
        <taxon>Bacteria</taxon>
        <taxon>Pseudomonadati</taxon>
        <taxon>Pseudomonadota</taxon>
        <taxon>Alphaproteobacteria</taxon>
        <taxon>Rhodobacterales</taxon>
        <taxon>Paracoccaceae</taxon>
        <taxon>Amaricoccus</taxon>
    </lineage>
</organism>
<comment type="caution">
    <text evidence="3">The sequence shown here is derived from an EMBL/GenBank/DDBJ whole genome shotgun (WGS) entry which is preliminary data.</text>
</comment>
<reference evidence="3 4" key="1">
    <citation type="submission" date="2019-06" db="EMBL/GenBank/DDBJ databases">
        <title>A novel bacterium of genus Amaricoccus, isolated from marine sediment.</title>
        <authorList>
            <person name="Huang H."/>
            <person name="Mo K."/>
            <person name="Hu Y."/>
        </authorList>
    </citation>
    <scope>NUCLEOTIDE SEQUENCE [LARGE SCALE GENOMIC DNA]</scope>
    <source>
        <strain evidence="3 4">HB172011</strain>
    </source>
</reference>
<accession>A0A501WRS5</accession>
<feature type="transmembrane region" description="Helical" evidence="1">
    <location>
        <begin position="106"/>
        <end position="129"/>
    </location>
</feature>
<feature type="signal peptide" evidence="2">
    <location>
        <begin position="1"/>
        <end position="29"/>
    </location>
</feature>
<proteinExistence type="predicted"/>
<sequence>MDKRGIATEIRAISIFVATAAALTSAARAEVCDYTPSHWAGKTATTIGTAVAGSSAVAGAGLQAAGYYTLVHAGSGLTMLGSTAAGASAAGTVGIIAGTAGTIGTAASILMAPVTIVVGSVTVVAVGVFEGACYFRVERVTDPYDVRRVIESVALQDKAVSIVSTEDGDAMGLTISGETETYLLRNLYIADGHLKYRDYGPNTDLGPILYMSEPVED</sequence>
<keyword evidence="1" id="KW-0472">Membrane</keyword>
<feature type="transmembrane region" description="Helical" evidence="1">
    <location>
        <begin position="44"/>
        <end position="70"/>
    </location>
</feature>
<evidence type="ECO:0000256" key="2">
    <source>
        <dbReference type="SAM" id="SignalP"/>
    </source>
</evidence>
<evidence type="ECO:0000313" key="4">
    <source>
        <dbReference type="Proteomes" id="UP000319255"/>
    </source>
</evidence>
<keyword evidence="4" id="KW-1185">Reference proteome</keyword>
<dbReference type="OrthoDB" id="7877072at2"/>
<keyword evidence="2" id="KW-0732">Signal</keyword>
<name>A0A501WRS5_9RHOB</name>